<comment type="caution">
    <text evidence="4">The sequence shown here is derived from an EMBL/GenBank/DDBJ whole genome shotgun (WGS) entry which is preliminary data.</text>
</comment>
<feature type="domain" description="Peptidase S9 prolyl oligopeptidase catalytic" evidence="3">
    <location>
        <begin position="467"/>
        <end position="639"/>
    </location>
</feature>
<dbReference type="InterPro" id="IPR029058">
    <property type="entry name" value="AB_hydrolase_fold"/>
</dbReference>
<keyword evidence="5" id="KW-1185">Reference proteome</keyword>
<dbReference type="GO" id="GO:0006508">
    <property type="term" value="P:proteolysis"/>
    <property type="evidence" value="ECO:0007669"/>
    <property type="project" value="InterPro"/>
</dbReference>
<evidence type="ECO:0000313" key="5">
    <source>
        <dbReference type="Proteomes" id="UP000249819"/>
    </source>
</evidence>
<keyword evidence="1" id="KW-0378">Hydrolase</keyword>
<dbReference type="SUPFAM" id="SSF53474">
    <property type="entry name" value="alpha/beta-Hydrolases"/>
    <property type="match status" value="1"/>
</dbReference>
<dbReference type="Pfam" id="PF00326">
    <property type="entry name" value="Peptidase_S9"/>
    <property type="match status" value="1"/>
</dbReference>
<protein>
    <submittedName>
        <fullName evidence="4">Prolyl oligopeptidase family protein</fullName>
    </submittedName>
</protein>
<dbReference type="GO" id="GO:0004252">
    <property type="term" value="F:serine-type endopeptidase activity"/>
    <property type="evidence" value="ECO:0007669"/>
    <property type="project" value="TreeGrafter"/>
</dbReference>
<evidence type="ECO:0000256" key="1">
    <source>
        <dbReference type="ARBA" id="ARBA00022801"/>
    </source>
</evidence>
<keyword evidence="2" id="KW-0732">Signal</keyword>
<dbReference type="PANTHER" id="PTHR42776:SF27">
    <property type="entry name" value="DIPEPTIDYL PEPTIDASE FAMILY MEMBER 6"/>
    <property type="match status" value="1"/>
</dbReference>
<reference evidence="4 5" key="1">
    <citation type="submission" date="2018-06" db="EMBL/GenBank/DDBJ databases">
        <title>Genomic Encyclopedia of Archaeal and Bacterial Type Strains, Phase II (KMG-II): from individual species to whole genera.</title>
        <authorList>
            <person name="Goeker M."/>
        </authorList>
    </citation>
    <scope>NUCLEOTIDE SEQUENCE [LARGE SCALE GENOMIC DNA]</scope>
    <source>
        <strain evidence="4 5">DSM 29821</strain>
    </source>
</reference>
<evidence type="ECO:0000256" key="2">
    <source>
        <dbReference type="SAM" id="SignalP"/>
    </source>
</evidence>
<sequence>MPSFFRALLLALLLLSQLIAHSQQDLRSDTISGWSVFTKGNELWAQHAGVPKLLKANWTHKRLVRMLTGLPFAYFMTESDPSIGKKEHLKIWVANEEQHAPSTNTFLIDLRTGVEIPVGDIQARLLFTTPTIIIYRTTIALTPILVLMDVQTLKQDTLDLPAVVKGATATGGISPNAQYILFFENKTWYSYEVLTGKRTALSTAMHTQLHWLYRDDLFSSPRGIAGWNASSTRVYLYDSYDLWSVDPTGKIPPKNLTNGYGARHHILFHVQEFQNESPQRVISFPLVLNAFNTDNKQNGFFLIKNEKGNDPEVLTMGDVQYDIMNNPYVPDGSNYTPRKDKNSDSFIVRRQTATLPPNLFSTTNFKTFRQLTFTPSDSNYTASLQQFTALDGQVRQGILYKPWNFDSSRKYPVIVHIYERKSDGLNSYLPLEPLTNGCNINIPSYTRNGYLVFTPDIYYQPGNPMQGAYDAVIGAAEYLEKLPYVDGKHMGIQGCSWGAMQLNYLVTHSDKFAAACSASGLGDWMTAYNSIIWNGMTKQDEFENGQFRMKATPWEMPEQYIHNSPIYAANHMNTPLLLMHTTNDGTCPFNNILSFFLGLRRLHKPAWLLQYNDGNHALTGPSALDFSTKMMQFFDYYLQGKQPPTWLSQQE</sequence>
<name>A0A327W0R0_9BACT</name>
<feature type="chain" id="PRO_5016241777" evidence="2">
    <location>
        <begin position="23"/>
        <end position="651"/>
    </location>
</feature>
<dbReference type="RefSeq" id="WP_111592527.1">
    <property type="nucleotide sequence ID" value="NZ_QLMA01000004.1"/>
</dbReference>
<evidence type="ECO:0000313" key="4">
    <source>
        <dbReference type="EMBL" id="RAJ81970.1"/>
    </source>
</evidence>
<evidence type="ECO:0000259" key="3">
    <source>
        <dbReference type="Pfam" id="PF00326"/>
    </source>
</evidence>
<feature type="signal peptide" evidence="2">
    <location>
        <begin position="1"/>
        <end position="22"/>
    </location>
</feature>
<dbReference type="Proteomes" id="UP000249819">
    <property type="component" value="Unassembled WGS sequence"/>
</dbReference>
<organism evidence="4 5">
    <name type="scientific">Chitinophaga dinghuensis</name>
    <dbReference type="NCBI Taxonomy" id="1539050"/>
    <lineage>
        <taxon>Bacteria</taxon>
        <taxon>Pseudomonadati</taxon>
        <taxon>Bacteroidota</taxon>
        <taxon>Chitinophagia</taxon>
        <taxon>Chitinophagales</taxon>
        <taxon>Chitinophagaceae</taxon>
        <taxon>Chitinophaga</taxon>
    </lineage>
</organism>
<dbReference type="AlphaFoldDB" id="A0A327W0R0"/>
<dbReference type="Gene3D" id="3.40.50.1820">
    <property type="entry name" value="alpha/beta hydrolase"/>
    <property type="match status" value="1"/>
</dbReference>
<dbReference type="OrthoDB" id="9812921at2"/>
<gene>
    <name evidence="4" type="ORF">CLV59_104195</name>
</gene>
<proteinExistence type="predicted"/>
<dbReference type="InterPro" id="IPR001375">
    <property type="entry name" value="Peptidase_S9_cat"/>
</dbReference>
<dbReference type="PANTHER" id="PTHR42776">
    <property type="entry name" value="SERINE PEPTIDASE S9 FAMILY MEMBER"/>
    <property type="match status" value="1"/>
</dbReference>
<accession>A0A327W0R0</accession>
<dbReference type="EMBL" id="QLMA01000004">
    <property type="protein sequence ID" value="RAJ81970.1"/>
    <property type="molecule type" value="Genomic_DNA"/>
</dbReference>